<dbReference type="InterPro" id="IPR029000">
    <property type="entry name" value="Cyclophilin-like_dom_sf"/>
</dbReference>
<dbReference type="Gene3D" id="2.40.100.10">
    <property type="entry name" value="Cyclophilin-like"/>
    <property type="match status" value="1"/>
</dbReference>
<dbReference type="Proteomes" id="UP001500979">
    <property type="component" value="Unassembled WGS sequence"/>
</dbReference>
<feature type="domain" description="PPIase cyclophilin-type" evidence="1">
    <location>
        <begin position="10"/>
        <end position="50"/>
    </location>
</feature>
<accession>A0ABN3V9E4</accession>
<reference evidence="2 3" key="1">
    <citation type="journal article" date="2019" name="Int. J. Syst. Evol. Microbiol.">
        <title>The Global Catalogue of Microorganisms (GCM) 10K type strain sequencing project: providing services to taxonomists for standard genome sequencing and annotation.</title>
        <authorList>
            <consortium name="The Broad Institute Genomics Platform"/>
            <consortium name="The Broad Institute Genome Sequencing Center for Infectious Disease"/>
            <person name="Wu L."/>
            <person name="Ma J."/>
        </authorList>
    </citation>
    <scope>NUCLEOTIDE SEQUENCE [LARGE SCALE GENOMIC DNA]</scope>
    <source>
        <strain evidence="2 3">JCM 9383</strain>
    </source>
</reference>
<dbReference type="SUPFAM" id="SSF50891">
    <property type="entry name" value="Cyclophilin-like"/>
    <property type="match status" value="1"/>
</dbReference>
<evidence type="ECO:0000259" key="1">
    <source>
        <dbReference type="Pfam" id="PF00160"/>
    </source>
</evidence>
<dbReference type="InterPro" id="IPR002130">
    <property type="entry name" value="Cyclophilin-type_PPIase_dom"/>
</dbReference>
<organism evidence="2 3">
    <name type="scientific">Saccharopolyspora taberi</name>
    <dbReference type="NCBI Taxonomy" id="60895"/>
    <lineage>
        <taxon>Bacteria</taxon>
        <taxon>Bacillati</taxon>
        <taxon>Actinomycetota</taxon>
        <taxon>Actinomycetes</taxon>
        <taxon>Pseudonocardiales</taxon>
        <taxon>Pseudonocardiaceae</taxon>
        <taxon>Saccharopolyspora</taxon>
    </lineage>
</organism>
<dbReference type="Pfam" id="PF00160">
    <property type="entry name" value="Pro_isomerase"/>
    <property type="match status" value="1"/>
</dbReference>
<evidence type="ECO:0000313" key="3">
    <source>
        <dbReference type="Proteomes" id="UP001500979"/>
    </source>
</evidence>
<name>A0ABN3V9E4_9PSEU</name>
<sequence length="53" mass="5425">MHSHANIPPAYTVLGRVVEGMDVLDAIVAGGIVGGEDGEPALPVEIEDVEIDG</sequence>
<proteinExistence type="predicted"/>
<gene>
    <name evidence="2" type="ORF">GCM10010470_17360</name>
</gene>
<protein>
    <recommendedName>
        <fullName evidence="1">PPIase cyclophilin-type domain-containing protein</fullName>
    </recommendedName>
</protein>
<dbReference type="EMBL" id="BAAAUX010000010">
    <property type="protein sequence ID" value="GAA2783859.1"/>
    <property type="molecule type" value="Genomic_DNA"/>
</dbReference>
<keyword evidence="3" id="KW-1185">Reference proteome</keyword>
<evidence type="ECO:0000313" key="2">
    <source>
        <dbReference type="EMBL" id="GAA2783859.1"/>
    </source>
</evidence>
<comment type="caution">
    <text evidence="2">The sequence shown here is derived from an EMBL/GenBank/DDBJ whole genome shotgun (WGS) entry which is preliminary data.</text>
</comment>